<feature type="chain" id="PRO_5010212907" description="HEAT repeat domain-containing protein" evidence="1">
    <location>
        <begin position="39"/>
        <end position="189"/>
    </location>
</feature>
<dbReference type="OrthoDB" id="7358107at2"/>
<evidence type="ECO:0000313" key="2">
    <source>
        <dbReference type="EMBL" id="SEH44851.1"/>
    </source>
</evidence>
<sequence>MTFASDSCTAAPVPRARTALAARIVLGAVLSLSVLACANTFPAPNSDEETLEVVFDVSSVSDFIRQTETGHNVSQFSLGWFIDTLLIDIASRDEELFRYFHRDGLLMSSYLQTTFQSHPREEIATLLRMADDGNQTLRLAACHALGALLYIPNAKDPPAVQDNDRRLLLGELTALRELQLQARDQARPR</sequence>
<evidence type="ECO:0000256" key="1">
    <source>
        <dbReference type="SAM" id="SignalP"/>
    </source>
</evidence>
<proteinExistence type="predicted"/>
<protein>
    <recommendedName>
        <fullName evidence="4">HEAT repeat domain-containing protein</fullName>
    </recommendedName>
</protein>
<feature type="signal peptide" evidence="1">
    <location>
        <begin position="1"/>
        <end position="38"/>
    </location>
</feature>
<accession>A0A1H6I6X9</accession>
<keyword evidence="1" id="KW-0732">Signal</keyword>
<evidence type="ECO:0008006" key="4">
    <source>
        <dbReference type="Google" id="ProtNLM"/>
    </source>
</evidence>
<dbReference type="EMBL" id="FNWO01000010">
    <property type="protein sequence ID" value="SEH44851.1"/>
    <property type="molecule type" value="Genomic_DNA"/>
</dbReference>
<evidence type="ECO:0000313" key="3">
    <source>
        <dbReference type="Proteomes" id="UP000182983"/>
    </source>
</evidence>
<keyword evidence="3" id="KW-1185">Reference proteome</keyword>
<organism evidence="2 3">
    <name type="scientific">Magnetospirillum fulvum</name>
    <name type="common">Rhodospirillum fulvum</name>
    <dbReference type="NCBI Taxonomy" id="1082"/>
    <lineage>
        <taxon>Bacteria</taxon>
        <taxon>Pseudomonadati</taxon>
        <taxon>Pseudomonadota</taxon>
        <taxon>Alphaproteobacteria</taxon>
        <taxon>Rhodospirillales</taxon>
        <taxon>Rhodospirillaceae</taxon>
        <taxon>Magnetospirillum</taxon>
    </lineage>
</organism>
<dbReference type="Proteomes" id="UP000182983">
    <property type="component" value="Unassembled WGS sequence"/>
</dbReference>
<gene>
    <name evidence="2" type="ORF">SAMN04244559_02370</name>
</gene>
<dbReference type="AlphaFoldDB" id="A0A1H6I6X9"/>
<dbReference type="RefSeq" id="WP_074768825.1">
    <property type="nucleotide sequence ID" value="NZ_FNWO01000010.1"/>
</dbReference>
<name>A0A1H6I6X9_MAGFU</name>
<reference evidence="3" key="1">
    <citation type="submission" date="2016-10" db="EMBL/GenBank/DDBJ databases">
        <authorList>
            <person name="Varghese N."/>
            <person name="Submissions S."/>
        </authorList>
    </citation>
    <scope>NUCLEOTIDE SEQUENCE [LARGE SCALE GENOMIC DNA]</scope>
    <source>
        <strain evidence="3">DSM 13234</strain>
    </source>
</reference>